<evidence type="ECO:0000313" key="2">
    <source>
        <dbReference type="EMBL" id="KAL2272237.1"/>
    </source>
</evidence>
<reference evidence="2 3" key="1">
    <citation type="submission" date="2024-03" db="EMBL/GenBank/DDBJ databases">
        <title>A high-quality draft genome sequence of Diaporthe vaccinii, a causative agent of upright dieback and viscid rot disease in cranberry plants.</title>
        <authorList>
            <person name="Sarrasin M."/>
            <person name="Lang B.F."/>
            <person name="Burger G."/>
        </authorList>
    </citation>
    <scope>NUCLEOTIDE SEQUENCE [LARGE SCALE GENOMIC DNA]</scope>
    <source>
        <strain evidence="2 3">IS7</strain>
    </source>
</reference>
<evidence type="ECO:0000313" key="3">
    <source>
        <dbReference type="Proteomes" id="UP001600888"/>
    </source>
</evidence>
<dbReference type="Proteomes" id="UP001600888">
    <property type="component" value="Unassembled WGS sequence"/>
</dbReference>
<evidence type="ECO:0000259" key="1">
    <source>
        <dbReference type="Pfam" id="PF16177"/>
    </source>
</evidence>
<dbReference type="Pfam" id="PF16177">
    <property type="entry name" value="ACAS_N"/>
    <property type="match status" value="1"/>
</dbReference>
<dbReference type="InterPro" id="IPR032387">
    <property type="entry name" value="ACAS_N"/>
</dbReference>
<organism evidence="2 3">
    <name type="scientific">Diaporthe vaccinii</name>
    <dbReference type="NCBI Taxonomy" id="105482"/>
    <lineage>
        <taxon>Eukaryota</taxon>
        <taxon>Fungi</taxon>
        <taxon>Dikarya</taxon>
        <taxon>Ascomycota</taxon>
        <taxon>Pezizomycotina</taxon>
        <taxon>Sordariomycetes</taxon>
        <taxon>Sordariomycetidae</taxon>
        <taxon>Diaporthales</taxon>
        <taxon>Diaporthaceae</taxon>
        <taxon>Diaporthe</taxon>
        <taxon>Diaporthe eres species complex</taxon>
    </lineage>
</organism>
<comment type="caution">
    <text evidence="2">The sequence shown here is derived from an EMBL/GenBank/DDBJ whole genome shotgun (WGS) entry which is preliminary data.</text>
</comment>
<dbReference type="PANTHER" id="PTHR24095:SF14">
    <property type="entry name" value="ACETYL-COENZYME A SYNTHETASE 1"/>
    <property type="match status" value="1"/>
</dbReference>
<sequence>MSSTTEMVTRQSAKLVIHGQEDEVDVQDTYNVPEAYYLKHPGTPVLASLDDYHALHERSLADPDAFWAQQAHDLLEWETPFKKVHHGGFEHGDMAWFPGGKLNASVNCVDRHAFQSPDKVAIEFEPHYPDAGQRRQLSYSDLLREWWSKR</sequence>
<dbReference type="SUPFAM" id="SSF56801">
    <property type="entry name" value="Acetyl-CoA synthetase-like"/>
    <property type="match status" value="1"/>
</dbReference>
<accession>A0ABR4DRR7</accession>
<name>A0ABR4DRR7_9PEZI</name>
<protein>
    <recommendedName>
        <fullName evidence="1">Acetyl-coenzyme A synthetase N-terminal domain-containing protein</fullName>
    </recommendedName>
</protein>
<gene>
    <name evidence="2" type="ORF">FJTKL_07185</name>
</gene>
<keyword evidence="3" id="KW-1185">Reference proteome</keyword>
<dbReference type="PANTHER" id="PTHR24095">
    <property type="entry name" value="ACETYL-COENZYME A SYNTHETASE"/>
    <property type="match status" value="1"/>
</dbReference>
<dbReference type="Gene3D" id="3.40.50.12780">
    <property type="entry name" value="N-terminal domain of ligase-like"/>
    <property type="match status" value="1"/>
</dbReference>
<dbReference type="EMBL" id="JBAWTH010000265">
    <property type="protein sequence ID" value="KAL2272237.1"/>
    <property type="molecule type" value="Genomic_DNA"/>
</dbReference>
<feature type="domain" description="Acetyl-coenzyme A synthetase N-terminal" evidence="1">
    <location>
        <begin position="52"/>
        <end position="108"/>
    </location>
</feature>
<proteinExistence type="predicted"/>
<dbReference type="InterPro" id="IPR042099">
    <property type="entry name" value="ANL_N_sf"/>
</dbReference>